<organism evidence="2 3">
    <name type="scientific">Actinoplanes siamensis</name>
    <dbReference type="NCBI Taxonomy" id="1223317"/>
    <lineage>
        <taxon>Bacteria</taxon>
        <taxon>Bacillati</taxon>
        <taxon>Actinomycetota</taxon>
        <taxon>Actinomycetes</taxon>
        <taxon>Micromonosporales</taxon>
        <taxon>Micromonosporaceae</taxon>
        <taxon>Actinoplanes</taxon>
    </lineage>
</organism>
<keyword evidence="3" id="KW-1185">Reference proteome</keyword>
<comment type="caution">
    <text evidence="2">The sequence shown here is derived from an EMBL/GenBank/DDBJ whole genome shotgun (WGS) entry which is preliminary data.</text>
</comment>
<dbReference type="AlphaFoldDB" id="A0A919TNV8"/>
<dbReference type="EMBL" id="BOMW01000157">
    <property type="protein sequence ID" value="GIF09966.1"/>
    <property type="molecule type" value="Genomic_DNA"/>
</dbReference>
<dbReference type="RefSeq" id="WP_203685266.1">
    <property type="nucleotide sequence ID" value="NZ_BOMW01000157.1"/>
</dbReference>
<protein>
    <submittedName>
        <fullName evidence="2">Uncharacterized protein</fullName>
    </submittedName>
</protein>
<feature type="compositionally biased region" description="Basic and acidic residues" evidence="1">
    <location>
        <begin position="1"/>
        <end position="11"/>
    </location>
</feature>
<name>A0A919TNV8_9ACTN</name>
<reference evidence="2" key="1">
    <citation type="submission" date="2021-01" db="EMBL/GenBank/DDBJ databases">
        <title>Whole genome shotgun sequence of Actinoplanes siamensis NBRC 109076.</title>
        <authorList>
            <person name="Komaki H."/>
            <person name="Tamura T."/>
        </authorList>
    </citation>
    <scope>NUCLEOTIDE SEQUENCE</scope>
    <source>
        <strain evidence="2">NBRC 109076</strain>
    </source>
</reference>
<proteinExistence type="predicted"/>
<feature type="compositionally biased region" description="Low complexity" evidence="1">
    <location>
        <begin position="14"/>
        <end position="25"/>
    </location>
</feature>
<dbReference type="Proteomes" id="UP000629619">
    <property type="component" value="Unassembled WGS sequence"/>
</dbReference>
<accession>A0A919TNV8</accession>
<evidence type="ECO:0000313" key="3">
    <source>
        <dbReference type="Proteomes" id="UP000629619"/>
    </source>
</evidence>
<gene>
    <name evidence="2" type="ORF">Asi03nite_75040</name>
</gene>
<evidence type="ECO:0000256" key="1">
    <source>
        <dbReference type="SAM" id="MobiDB-lite"/>
    </source>
</evidence>
<evidence type="ECO:0000313" key="2">
    <source>
        <dbReference type="EMBL" id="GIF09966.1"/>
    </source>
</evidence>
<feature type="region of interest" description="Disordered" evidence="1">
    <location>
        <begin position="1"/>
        <end position="55"/>
    </location>
</feature>
<sequence>MTDQTDLHDLGDEPQSPVVVSPQVSADGRPGKIFWHDTGSGAGREVWVPDPPDLD</sequence>